<protein>
    <submittedName>
        <fullName evidence="9">HlyD family secretion protein</fullName>
    </submittedName>
</protein>
<dbReference type="InterPro" id="IPR058625">
    <property type="entry name" value="MdtA-like_BSH"/>
</dbReference>
<dbReference type="HOGENOM" id="CLU_018816_15_2_6"/>
<evidence type="ECO:0000256" key="3">
    <source>
        <dbReference type="ARBA" id="ARBA00022692"/>
    </source>
</evidence>
<dbReference type="Pfam" id="PF25963">
    <property type="entry name" value="Beta-barrel_AAEA"/>
    <property type="match status" value="1"/>
</dbReference>
<dbReference type="KEGG" id="ftv:CH67_294"/>
<accession>A0A0B3VN88</accession>
<dbReference type="OMA" id="DTHKWYV"/>
<keyword evidence="3 6" id="KW-0812">Transmembrane</keyword>
<keyword evidence="4 6" id="KW-1133">Transmembrane helix</keyword>
<dbReference type="InterPro" id="IPR058634">
    <property type="entry name" value="AaeA-lik-b-barrel"/>
</dbReference>
<evidence type="ECO:0000256" key="1">
    <source>
        <dbReference type="ARBA" id="ARBA00004167"/>
    </source>
</evidence>
<sequence length="321" mass="37238">MKISKLMATVIILFIIIFLICVFLFFDASFERDAYLYADFTRVNSVENGQVEKIYIKKGSYVKKGDTLFVLDCRYITKELNILKSQEKKIALELKDIVIKIKLAEKQRDLTKDSLIVEKRNFERYRILIKEGAVSAQQKDLAEKSLISSESQFIRACQNVDNLKIRQNDLLSDQKITQSKIDQKQYSLSRCSVKATTNGYISNFILEEGDFIKKGQDLFSIVDTDKWYVVANVKESNIKYLSVGQIVTMTTSLTGIKKYKGKIVDIEKGITRPEYNNFSALYNIERNIDWVRLDYRFPVLIEVLSKDTKEFRLGGDVHVWF</sequence>
<evidence type="ECO:0000256" key="4">
    <source>
        <dbReference type="ARBA" id="ARBA00022989"/>
    </source>
</evidence>
<dbReference type="eggNOG" id="COG1566">
    <property type="taxonomic scope" value="Bacteria"/>
</dbReference>
<reference evidence="9" key="1">
    <citation type="submission" date="2019-08" db="EMBL/GenBank/DDBJ databases">
        <authorList>
            <person name="Busch A."/>
        </authorList>
    </citation>
    <scope>NUCLEOTIDE SEQUENCE</scope>
    <source>
        <strain evidence="10">15T0085</strain>
        <strain evidence="9">17T1429</strain>
    </source>
</reference>
<comment type="subcellular location">
    <subcellularLocation>
        <location evidence="1">Membrane</location>
        <topology evidence="1">Single-pass membrane protein</topology>
    </subcellularLocation>
</comment>
<reference evidence="9" key="2">
    <citation type="submission" date="2020-02" db="EMBL/GenBank/DDBJ databases">
        <title>Using affinity propagation clustering for identifying bacterial clades and subclades with whole-genome sequences of Francisella tularensis.</title>
        <authorList>
            <person name="Homeier-Bachmann T."/>
            <person name="Abdel-Glil M.Y."/>
            <person name="Hackbart A."/>
            <person name="Hotzel H."/>
            <person name="Tomaso H."/>
        </authorList>
    </citation>
    <scope>NUCLEOTIDE SEQUENCE</scope>
    <source>
        <strain evidence="10">15T0085</strain>
        <strain evidence="9">17T1429</strain>
    </source>
</reference>
<dbReference type="EMBL" id="JAAGJP010000037">
    <property type="protein sequence ID" value="NDS68592.1"/>
    <property type="molecule type" value="Genomic_DNA"/>
</dbReference>
<keyword evidence="5 6" id="KW-0472">Membrane</keyword>
<organism evidence="9">
    <name type="scientific">Francisella tularensis subsp. holarctica</name>
    <dbReference type="NCBI Taxonomy" id="119857"/>
    <lineage>
        <taxon>Bacteria</taxon>
        <taxon>Pseudomonadati</taxon>
        <taxon>Pseudomonadota</taxon>
        <taxon>Gammaproteobacteria</taxon>
        <taxon>Thiotrichales</taxon>
        <taxon>Francisellaceae</taxon>
        <taxon>Francisella</taxon>
    </lineage>
</organism>
<dbReference type="GO" id="GO:0016020">
    <property type="term" value="C:membrane"/>
    <property type="evidence" value="ECO:0007669"/>
    <property type="project" value="UniProtKB-SubCell"/>
</dbReference>
<dbReference type="Pfam" id="PF25917">
    <property type="entry name" value="BSH_RND"/>
    <property type="match status" value="1"/>
</dbReference>
<comment type="caution">
    <text evidence="9">The sequence shown here is derived from an EMBL/GenBank/DDBJ whole genome shotgun (WGS) entry which is preliminary data.</text>
</comment>
<dbReference type="RefSeq" id="WP_003013961.1">
    <property type="nucleotide sequence ID" value="NZ_CP009693.1"/>
</dbReference>
<name>A0A0B3VN88_FRATU</name>
<dbReference type="KEGG" id="ftz:CH68_31"/>
<dbReference type="AlphaFoldDB" id="A0A0B3VN88"/>
<dbReference type="EMBL" id="JAAGKH010000031">
    <property type="protein sequence ID" value="NDR88998.1"/>
    <property type="molecule type" value="Genomic_DNA"/>
</dbReference>
<gene>
    <name evidence="10" type="ORF">FWI86_06000</name>
    <name evidence="9" type="ORF">FWJ04_04895</name>
</gene>
<feature type="domain" description="p-hydroxybenzoic acid efflux pump subunit AaeA-like beta-barrel" evidence="8">
    <location>
        <begin position="227"/>
        <end position="309"/>
    </location>
</feature>
<dbReference type="PANTHER" id="PTHR30386">
    <property type="entry name" value="MEMBRANE FUSION SUBUNIT OF EMRAB-TOLC MULTIDRUG EFFLUX PUMP"/>
    <property type="match status" value="1"/>
</dbReference>
<dbReference type="KEGG" id="ftc:DA46_699"/>
<dbReference type="PANTHER" id="PTHR30386:SF26">
    <property type="entry name" value="TRANSPORT PROTEIN COMB"/>
    <property type="match status" value="1"/>
</dbReference>
<feature type="transmembrane region" description="Helical" evidence="6">
    <location>
        <begin position="6"/>
        <end position="26"/>
    </location>
</feature>
<evidence type="ECO:0000313" key="9">
    <source>
        <dbReference type="EMBL" id="NDR88998.1"/>
    </source>
</evidence>
<evidence type="ECO:0000313" key="10">
    <source>
        <dbReference type="EMBL" id="NDS68592.1"/>
    </source>
</evidence>
<evidence type="ECO:0000259" key="7">
    <source>
        <dbReference type="Pfam" id="PF25917"/>
    </source>
</evidence>
<evidence type="ECO:0000256" key="5">
    <source>
        <dbReference type="ARBA" id="ARBA00023136"/>
    </source>
</evidence>
<proteinExistence type="inferred from homology"/>
<dbReference type="InterPro" id="IPR050739">
    <property type="entry name" value="MFP"/>
</dbReference>
<dbReference type="Gene3D" id="2.40.50.100">
    <property type="match status" value="1"/>
</dbReference>
<evidence type="ECO:0000259" key="8">
    <source>
        <dbReference type="Pfam" id="PF25963"/>
    </source>
</evidence>
<evidence type="ECO:0000256" key="6">
    <source>
        <dbReference type="SAM" id="Phobius"/>
    </source>
</evidence>
<evidence type="ECO:0000256" key="2">
    <source>
        <dbReference type="ARBA" id="ARBA00009477"/>
    </source>
</evidence>
<feature type="domain" description="Multidrug resistance protein MdtA-like barrel-sandwich hybrid" evidence="7">
    <location>
        <begin position="45"/>
        <end position="223"/>
    </location>
</feature>
<dbReference type="SUPFAM" id="SSF111369">
    <property type="entry name" value="HlyD-like secretion proteins"/>
    <property type="match status" value="1"/>
</dbReference>
<comment type="similarity">
    <text evidence="2">Belongs to the membrane fusion protein (MFP) (TC 8.A.1) family.</text>
</comment>
<dbReference type="Gene3D" id="2.40.30.170">
    <property type="match status" value="1"/>
</dbReference>